<keyword evidence="1" id="KW-0472">Membrane</keyword>
<dbReference type="RefSeq" id="WP_184413158.1">
    <property type="nucleotide sequence ID" value="NZ_JACHLA010000007.1"/>
</dbReference>
<sequence length="61" mass="6616">MNFLNQHFSEILSFLGGLLAGGIGGISFTKYFNKVDNSKKVTQKNIKARGDVAGGNINKKK</sequence>
<feature type="transmembrane region" description="Helical" evidence="1">
    <location>
        <begin position="12"/>
        <end position="32"/>
    </location>
</feature>
<evidence type="ECO:0000313" key="3">
    <source>
        <dbReference type="Proteomes" id="UP000548425"/>
    </source>
</evidence>
<dbReference type="Proteomes" id="UP000548425">
    <property type="component" value="Unassembled WGS sequence"/>
</dbReference>
<dbReference type="AlphaFoldDB" id="A0AAW3VEX1"/>
<dbReference type="EMBL" id="JACHLA010000007">
    <property type="protein sequence ID" value="MBB6363572.1"/>
    <property type="molecule type" value="Genomic_DNA"/>
</dbReference>
<evidence type="ECO:0000256" key="1">
    <source>
        <dbReference type="SAM" id="Phobius"/>
    </source>
</evidence>
<proteinExistence type="predicted"/>
<evidence type="ECO:0000313" key="2">
    <source>
        <dbReference type="EMBL" id="MBB6363572.1"/>
    </source>
</evidence>
<organism evidence="2 3">
    <name type="scientific">Acinetobacter lwoffii</name>
    <dbReference type="NCBI Taxonomy" id="28090"/>
    <lineage>
        <taxon>Bacteria</taxon>
        <taxon>Pseudomonadati</taxon>
        <taxon>Pseudomonadota</taxon>
        <taxon>Gammaproteobacteria</taxon>
        <taxon>Moraxellales</taxon>
        <taxon>Moraxellaceae</taxon>
        <taxon>Acinetobacter</taxon>
    </lineage>
</organism>
<accession>A0AAW3VEX1</accession>
<comment type="caution">
    <text evidence="2">The sequence shown here is derived from an EMBL/GenBank/DDBJ whole genome shotgun (WGS) entry which is preliminary data.</text>
</comment>
<keyword evidence="1" id="KW-1133">Transmembrane helix</keyword>
<keyword evidence="1" id="KW-0812">Transmembrane</keyword>
<reference evidence="2 3" key="1">
    <citation type="submission" date="2020-08" db="EMBL/GenBank/DDBJ databases">
        <title>Functional genomics of gut bacteria from endangered species of beetles.</title>
        <authorList>
            <person name="Carlos-Shanley C."/>
        </authorList>
    </citation>
    <scope>NUCLEOTIDE SEQUENCE [LARGE SCALE GENOMIC DNA]</scope>
    <source>
        <strain evidence="2 3">S00127</strain>
    </source>
</reference>
<name>A0AAW3VEX1_ACILW</name>
<gene>
    <name evidence="2" type="ORF">HNP34_001712</name>
</gene>
<protein>
    <submittedName>
        <fullName evidence="2">Uncharacterized protein</fullName>
    </submittedName>
</protein>